<dbReference type="InterPro" id="IPR054464">
    <property type="entry name" value="ULD_fung"/>
</dbReference>
<feature type="region of interest" description="Disordered" evidence="1">
    <location>
        <begin position="1"/>
        <end position="50"/>
    </location>
</feature>
<feature type="region of interest" description="Disordered" evidence="1">
    <location>
        <begin position="340"/>
        <end position="377"/>
    </location>
</feature>
<sequence>MSETHQHNSPHTRKDISRSGPADTPHEASSEAFAPSPHNSEDENVDLDTNGFLTLNTHDSSFVEEHIPTIERFAEDLQAAINAAWPTRNKTRYNKVNVLLLSWEDDNLGVEQEISRLGHVFSNLYRFDVQDFKIPRKTPGRATISRLSTFLLEVDGRDGLLILYYAGHARLSHQTNEPPIWAATDKPGSPTLPSGGVQQLLEEAESDVLLLFDSCHSSHPAINVAGQGVTEVIAACGFETQAPAVGPHSFTNALIRELEECFSGPPISVAELHGRVISSLKNWKPSLLRDENGHVWTDENGRARYECHKRRTPVHCFLTNESPYRSIMLTPLISNLPHPTVASINRPDSQSSTPPSGEIPHSPGSSQYSSSTLPTTMSEISKPDHSLQVLLAIRLEEDYFIDDDEDDGKKLRTWCNWLKSIPEGAENITIQGVYKSCSALVILSLPIVLWDLLPNEAAYSFVGFVNSNNLANTMTKSDLGPEIALSYLKSDPATTAINIPNKVAPVTFTDAVGRTFIFPFHLCQTWVGFENLVKEAFIYVEIIGPHVVAGHYDLLDSNQNFILPTAWESLVCPGWEISMHMWPMPGIPSKYWPSYLSRKIKQQGNPGQHALEIQPKSRLAHRRTPLSHVPVTPGLRSMELQDKMLQRPGYYTPQSSLDSL</sequence>
<reference evidence="3 4" key="1">
    <citation type="submission" date="2016-04" db="EMBL/GenBank/DDBJ databases">
        <title>A degradative enzymes factory behind the ericoid mycorrhizal symbiosis.</title>
        <authorList>
            <consortium name="DOE Joint Genome Institute"/>
            <person name="Martino E."/>
            <person name="Morin E."/>
            <person name="Grelet G."/>
            <person name="Kuo A."/>
            <person name="Kohler A."/>
            <person name="Daghino S."/>
            <person name="Barry K."/>
            <person name="Choi C."/>
            <person name="Cichocki N."/>
            <person name="Clum A."/>
            <person name="Copeland A."/>
            <person name="Hainaut M."/>
            <person name="Haridas S."/>
            <person name="Labutti K."/>
            <person name="Lindquist E."/>
            <person name="Lipzen A."/>
            <person name="Khouja H.-R."/>
            <person name="Murat C."/>
            <person name="Ohm R."/>
            <person name="Olson A."/>
            <person name="Spatafora J."/>
            <person name="Veneault-Fourrey C."/>
            <person name="Henrissat B."/>
            <person name="Grigoriev I."/>
            <person name="Martin F."/>
            <person name="Perotto S."/>
        </authorList>
    </citation>
    <scope>NUCLEOTIDE SEQUENCE [LARGE SCALE GENOMIC DNA]</scope>
    <source>
        <strain evidence="3 4">F</strain>
    </source>
</reference>
<organism evidence="3 4">
    <name type="scientific">Hyaloscypha variabilis (strain UAMH 11265 / GT02V1 / F)</name>
    <name type="common">Meliniomyces variabilis</name>
    <dbReference type="NCBI Taxonomy" id="1149755"/>
    <lineage>
        <taxon>Eukaryota</taxon>
        <taxon>Fungi</taxon>
        <taxon>Dikarya</taxon>
        <taxon>Ascomycota</taxon>
        <taxon>Pezizomycotina</taxon>
        <taxon>Leotiomycetes</taxon>
        <taxon>Helotiales</taxon>
        <taxon>Hyaloscyphaceae</taxon>
        <taxon>Hyaloscypha</taxon>
        <taxon>Hyaloscypha variabilis</taxon>
    </lineage>
</organism>
<dbReference type="EMBL" id="KZ613971">
    <property type="protein sequence ID" value="PMD29852.1"/>
    <property type="molecule type" value="Genomic_DNA"/>
</dbReference>
<protein>
    <recommendedName>
        <fullName evidence="2">Ubiquitin-like domain-containing protein</fullName>
    </recommendedName>
</protein>
<dbReference type="STRING" id="1149755.A0A2J6QUB7"/>
<evidence type="ECO:0000313" key="3">
    <source>
        <dbReference type="EMBL" id="PMD29852.1"/>
    </source>
</evidence>
<dbReference type="Pfam" id="PF22893">
    <property type="entry name" value="ULD_2"/>
    <property type="match status" value="1"/>
</dbReference>
<proteinExistence type="predicted"/>
<keyword evidence="4" id="KW-1185">Reference proteome</keyword>
<feature type="compositionally biased region" description="Polar residues" evidence="1">
    <location>
        <begin position="342"/>
        <end position="355"/>
    </location>
</feature>
<dbReference type="OrthoDB" id="3559580at2759"/>
<gene>
    <name evidence="3" type="ORF">L207DRAFT_574012</name>
</gene>
<evidence type="ECO:0000259" key="2">
    <source>
        <dbReference type="Pfam" id="PF22893"/>
    </source>
</evidence>
<evidence type="ECO:0000313" key="4">
    <source>
        <dbReference type="Proteomes" id="UP000235786"/>
    </source>
</evidence>
<evidence type="ECO:0000256" key="1">
    <source>
        <dbReference type="SAM" id="MobiDB-lite"/>
    </source>
</evidence>
<feature type="compositionally biased region" description="Basic and acidic residues" evidence="1">
    <location>
        <begin position="1"/>
        <end position="17"/>
    </location>
</feature>
<feature type="compositionally biased region" description="Low complexity" evidence="1">
    <location>
        <begin position="360"/>
        <end position="376"/>
    </location>
</feature>
<dbReference type="AlphaFoldDB" id="A0A2J6QUB7"/>
<accession>A0A2J6QUB7</accession>
<feature type="domain" description="Ubiquitin-like" evidence="2">
    <location>
        <begin position="502"/>
        <end position="585"/>
    </location>
</feature>
<name>A0A2J6QUB7_HYAVF</name>
<dbReference type="Proteomes" id="UP000235786">
    <property type="component" value="Unassembled WGS sequence"/>
</dbReference>